<feature type="domain" description="MotA/TolQ/ExbB proton channel" evidence="11">
    <location>
        <begin position="82"/>
        <end position="185"/>
    </location>
</feature>
<dbReference type="GO" id="GO:0017038">
    <property type="term" value="P:protein import"/>
    <property type="evidence" value="ECO:0007669"/>
    <property type="project" value="TreeGrafter"/>
</dbReference>
<evidence type="ECO:0000256" key="10">
    <source>
        <dbReference type="SAM" id="Phobius"/>
    </source>
</evidence>
<evidence type="ECO:0000256" key="7">
    <source>
        <dbReference type="ARBA" id="ARBA00022927"/>
    </source>
</evidence>
<keyword evidence="7" id="KW-0653">Protein transport</keyword>
<dbReference type="GO" id="GO:0097588">
    <property type="term" value="P:archaeal or bacterial-type flagellum-dependent cell motility"/>
    <property type="evidence" value="ECO:0007669"/>
    <property type="project" value="UniProtKB-KW"/>
</dbReference>
<keyword evidence="5 10" id="KW-0812">Transmembrane</keyword>
<comment type="caution">
    <text evidence="12">The sequence shown here is derived from an EMBL/GenBank/DDBJ whole genome shotgun (WGS) entry which is preliminary data.</text>
</comment>
<name>A0A521G3S1_9BACT</name>
<organism evidence="12 13">
    <name type="scientific">Candidatus Electronema aureum</name>
    <dbReference type="NCBI Taxonomy" id="2005002"/>
    <lineage>
        <taxon>Bacteria</taxon>
        <taxon>Pseudomonadati</taxon>
        <taxon>Thermodesulfobacteriota</taxon>
        <taxon>Desulfobulbia</taxon>
        <taxon>Desulfobulbales</taxon>
        <taxon>Desulfobulbaceae</taxon>
        <taxon>Candidatus Electronema</taxon>
    </lineage>
</organism>
<evidence type="ECO:0000256" key="9">
    <source>
        <dbReference type="ARBA" id="ARBA00023136"/>
    </source>
</evidence>
<dbReference type="InterPro" id="IPR050790">
    <property type="entry name" value="ExbB/TolQ_transport"/>
</dbReference>
<dbReference type="EMBL" id="NQJD01000005">
    <property type="protein sequence ID" value="TAA75650.1"/>
    <property type="molecule type" value="Genomic_DNA"/>
</dbReference>
<evidence type="ECO:0000256" key="5">
    <source>
        <dbReference type="ARBA" id="ARBA00022692"/>
    </source>
</evidence>
<dbReference type="PANTHER" id="PTHR30625">
    <property type="entry name" value="PROTEIN TOLQ"/>
    <property type="match status" value="1"/>
</dbReference>
<evidence type="ECO:0000256" key="8">
    <source>
        <dbReference type="ARBA" id="ARBA00022989"/>
    </source>
</evidence>
<comment type="subcellular location">
    <subcellularLocation>
        <location evidence="1">Cell membrane</location>
        <topology evidence="1">Multi-pass membrane protein</topology>
    </subcellularLocation>
</comment>
<dbReference type="PROSITE" id="PS01307">
    <property type="entry name" value="MOTA"/>
    <property type="match status" value="1"/>
</dbReference>
<evidence type="ECO:0000256" key="1">
    <source>
        <dbReference type="ARBA" id="ARBA00004651"/>
    </source>
</evidence>
<accession>A0A521G3S1</accession>
<keyword evidence="13" id="KW-1185">Reference proteome</keyword>
<protein>
    <submittedName>
        <fullName evidence="12">Outer membrane transport energization protein ExbB</fullName>
    </submittedName>
</protein>
<dbReference type="PANTHER" id="PTHR30625:SF15">
    <property type="entry name" value="BIOPOLYMER TRANSPORT PROTEIN EXBB"/>
    <property type="match status" value="1"/>
</dbReference>
<dbReference type="InterPro" id="IPR002898">
    <property type="entry name" value="MotA_ExbB_proton_chnl"/>
</dbReference>
<evidence type="ECO:0000256" key="6">
    <source>
        <dbReference type="ARBA" id="ARBA00022779"/>
    </source>
</evidence>
<keyword evidence="9 10" id="KW-0472">Membrane</keyword>
<evidence type="ECO:0000256" key="3">
    <source>
        <dbReference type="ARBA" id="ARBA00022448"/>
    </source>
</evidence>
<dbReference type="AlphaFoldDB" id="A0A521G3S1"/>
<comment type="similarity">
    <text evidence="2">Belongs to the ExbB/TolQ family.</text>
</comment>
<evidence type="ECO:0000313" key="13">
    <source>
        <dbReference type="Proteomes" id="UP000316238"/>
    </source>
</evidence>
<sequence>MWELMDKGGWVMWPLLACSVIVTAVIFERAFFWTGIVRRRNRPLRDELLALARQSEWAMIEEKTEGCTDPVVRVLHVGILHRDFDMAKAMEDEAQQIVKRMSQFMPVMDTIITVAPMLGILGTVTGIMSAFNVLSGSGMADPKLVTGGIAEALITTVAGLVISIATVFPYNYFKSRIEHAIHFMEKYATRLEVVCRKLHAQENMQ</sequence>
<reference evidence="12" key="1">
    <citation type="submission" date="2017-07" db="EMBL/GenBank/DDBJ databases">
        <title>The cable genome - Insights into the physiology and evolution of filamentous bacteria capable of sulfide oxidation via long distance electron transfer.</title>
        <authorList>
            <person name="Thorup C."/>
            <person name="Bjerg J.T."/>
            <person name="Schreiber L."/>
            <person name="Nielsen L.P."/>
            <person name="Kjeldsen K.U."/>
            <person name="Boesen T."/>
            <person name="Boggild A."/>
            <person name="Meysman F."/>
            <person name="Geelhoed J."/>
            <person name="Schramm A."/>
        </authorList>
    </citation>
    <scope>NUCLEOTIDE SEQUENCE [LARGE SCALE GENOMIC DNA]</scope>
    <source>
        <strain evidence="12">GS</strain>
    </source>
</reference>
<dbReference type="Pfam" id="PF01618">
    <property type="entry name" value="MotA_ExbB"/>
    <property type="match status" value="1"/>
</dbReference>
<proteinExistence type="inferred from homology"/>
<dbReference type="InterPro" id="IPR000540">
    <property type="entry name" value="Flag_MotA_CS"/>
</dbReference>
<feature type="transmembrane region" description="Helical" evidence="10">
    <location>
        <begin position="152"/>
        <end position="173"/>
    </location>
</feature>
<evidence type="ECO:0000313" key="12">
    <source>
        <dbReference type="EMBL" id="TAA75650.1"/>
    </source>
</evidence>
<gene>
    <name evidence="12" type="ORF">CDV28_105108</name>
</gene>
<feature type="transmembrane region" description="Helical" evidence="10">
    <location>
        <begin position="12"/>
        <end position="32"/>
    </location>
</feature>
<feature type="transmembrane region" description="Helical" evidence="10">
    <location>
        <begin position="110"/>
        <end position="132"/>
    </location>
</feature>
<keyword evidence="8 10" id="KW-1133">Transmembrane helix</keyword>
<dbReference type="Proteomes" id="UP000316238">
    <property type="component" value="Unassembled WGS sequence"/>
</dbReference>
<keyword evidence="3" id="KW-0813">Transport</keyword>
<dbReference type="GO" id="GO:0005886">
    <property type="term" value="C:plasma membrane"/>
    <property type="evidence" value="ECO:0007669"/>
    <property type="project" value="UniProtKB-SubCell"/>
</dbReference>
<evidence type="ECO:0000259" key="11">
    <source>
        <dbReference type="Pfam" id="PF01618"/>
    </source>
</evidence>
<keyword evidence="6" id="KW-0283">Flagellar rotation</keyword>
<keyword evidence="4" id="KW-1003">Cell membrane</keyword>
<evidence type="ECO:0000256" key="4">
    <source>
        <dbReference type="ARBA" id="ARBA00022475"/>
    </source>
</evidence>
<evidence type="ECO:0000256" key="2">
    <source>
        <dbReference type="ARBA" id="ARBA00010442"/>
    </source>
</evidence>